<evidence type="ECO:0000259" key="5">
    <source>
        <dbReference type="PROSITE" id="PS50949"/>
    </source>
</evidence>
<dbReference type="InterPro" id="IPR036390">
    <property type="entry name" value="WH_DNA-bd_sf"/>
</dbReference>
<sequence>MENLPKYMRIAIDLRGAILDGHYDKTQQLPVEKALCEQYNVSKITIKKAVDVLAQEGLVIKKQGSGTYINSVAKKTPLHSKYTSQMLGFARNHPGIDSETKVMGFEIIKANQELADALYIHKDDFVYELERVRVIDGIPQIYEHTFMPLDAVPGLNNEIVHGSVYSYIIDVLKKRIDSSHEYIYAEAANQKDHEYLEIPVGDPIAVLEQIVFLDTGMPFQYSVTHYRYKHFRYKSMTKFE</sequence>
<dbReference type="FunCoup" id="A0A5R8QA50">
    <property type="interactions" value="18"/>
</dbReference>
<dbReference type="PANTHER" id="PTHR44846:SF5">
    <property type="entry name" value="HTH-TYPE TRANSCRIPTIONAL REGULATOR GMUR"/>
    <property type="match status" value="1"/>
</dbReference>
<dbReference type="OrthoDB" id="9815017at2"/>
<comment type="caution">
    <text evidence="6">The sequence shown here is derived from an EMBL/GenBank/DDBJ whole genome shotgun (WGS) entry which is preliminary data.</text>
</comment>
<dbReference type="InterPro" id="IPR036388">
    <property type="entry name" value="WH-like_DNA-bd_sf"/>
</dbReference>
<dbReference type="GO" id="GO:0045892">
    <property type="term" value="P:negative regulation of DNA-templated transcription"/>
    <property type="evidence" value="ECO:0007669"/>
    <property type="project" value="TreeGrafter"/>
</dbReference>
<dbReference type="InterPro" id="IPR000524">
    <property type="entry name" value="Tscrpt_reg_HTH_GntR"/>
</dbReference>
<dbReference type="CDD" id="cd07377">
    <property type="entry name" value="WHTH_GntR"/>
    <property type="match status" value="1"/>
</dbReference>
<dbReference type="InParanoid" id="A0A5R8QA50"/>
<feature type="domain" description="HTH gntR-type" evidence="5">
    <location>
        <begin position="4"/>
        <end position="72"/>
    </location>
</feature>
<dbReference type="RefSeq" id="WP_138191369.1">
    <property type="nucleotide sequence ID" value="NZ_VBWP01000007.1"/>
</dbReference>
<keyword evidence="3" id="KW-0238">DNA-binding</keyword>
<dbReference type="Pfam" id="PF00392">
    <property type="entry name" value="GntR"/>
    <property type="match status" value="1"/>
</dbReference>
<dbReference type="FunFam" id="3.40.1410.10:FF:000008">
    <property type="entry name" value="Transcriptional regulator, GntR family"/>
    <property type="match status" value="1"/>
</dbReference>
<dbReference type="EMBL" id="VBWP01000007">
    <property type="protein sequence ID" value="TLG72737.1"/>
    <property type="molecule type" value="Genomic_DNA"/>
</dbReference>
<dbReference type="PANTHER" id="PTHR44846">
    <property type="entry name" value="MANNOSYL-D-GLYCERATE TRANSPORT/METABOLISM SYSTEM REPRESSOR MNGR-RELATED"/>
    <property type="match status" value="1"/>
</dbReference>
<dbReference type="SUPFAM" id="SSF64288">
    <property type="entry name" value="Chorismate lyase-like"/>
    <property type="match status" value="1"/>
</dbReference>
<evidence type="ECO:0000313" key="7">
    <source>
        <dbReference type="Proteomes" id="UP000306912"/>
    </source>
</evidence>
<reference evidence="6 7" key="1">
    <citation type="submission" date="2019-05" db="EMBL/GenBank/DDBJ databases">
        <title>Culicoidintestinum kansasii gen. nov., sp. nov. from the gastrointestinal tract of the biting midge, Culicoides sonorensis.</title>
        <authorList>
            <person name="Neupane S."/>
            <person name="Ghosh A."/>
            <person name="Gunther S."/>
            <person name="Martin K."/>
            <person name="Zurek L."/>
        </authorList>
    </citation>
    <scope>NUCLEOTIDE SEQUENCE [LARGE SCALE GENOMIC DNA]</scope>
    <source>
        <strain evidence="6 7">CS-1</strain>
    </source>
</reference>
<proteinExistence type="predicted"/>
<dbReference type="SMART" id="SM00866">
    <property type="entry name" value="UTRA"/>
    <property type="match status" value="1"/>
</dbReference>
<dbReference type="SUPFAM" id="SSF46785">
    <property type="entry name" value="Winged helix' DNA-binding domain"/>
    <property type="match status" value="1"/>
</dbReference>
<evidence type="ECO:0000256" key="1">
    <source>
        <dbReference type="ARBA" id="ARBA00022491"/>
    </source>
</evidence>
<dbReference type="PROSITE" id="PS50949">
    <property type="entry name" value="HTH_GNTR"/>
    <property type="match status" value="1"/>
</dbReference>
<dbReference type="GO" id="GO:0003677">
    <property type="term" value="F:DNA binding"/>
    <property type="evidence" value="ECO:0007669"/>
    <property type="project" value="UniProtKB-KW"/>
</dbReference>
<protein>
    <submittedName>
        <fullName evidence="6">GntR family transcriptional regulator</fullName>
    </submittedName>
</protein>
<accession>A0A5R8QA50</accession>
<keyword evidence="7" id="KW-1185">Reference proteome</keyword>
<keyword evidence="4" id="KW-0804">Transcription</keyword>
<dbReference type="SMART" id="SM00345">
    <property type="entry name" value="HTH_GNTR"/>
    <property type="match status" value="1"/>
</dbReference>
<dbReference type="AlphaFoldDB" id="A0A5R8QA50"/>
<dbReference type="InterPro" id="IPR028978">
    <property type="entry name" value="Chorismate_lyase_/UTRA_dom_sf"/>
</dbReference>
<dbReference type="GO" id="GO:0003700">
    <property type="term" value="F:DNA-binding transcription factor activity"/>
    <property type="evidence" value="ECO:0007669"/>
    <property type="project" value="InterPro"/>
</dbReference>
<dbReference type="Gene3D" id="3.40.1410.10">
    <property type="entry name" value="Chorismate lyase-like"/>
    <property type="match status" value="1"/>
</dbReference>
<dbReference type="InterPro" id="IPR011663">
    <property type="entry name" value="UTRA"/>
</dbReference>
<name>A0A5R8QA50_9FIRM</name>
<dbReference type="Proteomes" id="UP000306912">
    <property type="component" value="Unassembled WGS sequence"/>
</dbReference>
<evidence type="ECO:0000313" key="6">
    <source>
        <dbReference type="EMBL" id="TLG72737.1"/>
    </source>
</evidence>
<gene>
    <name evidence="6" type="ORF">FEZ08_08525</name>
</gene>
<keyword evidence="2" id="KW-0805">Transcription regulation</keyword>
<organism evidence="6 7">
    <name type="scientific">Culicoidibacter larvae</name>
    <dbReference type="NCBI Taxonomy" id="2579976"/>
    <lineage>
        <taxon>Bacteria</taxon>
        <taxon>Bacillati</taxon>
        <taxon>Bacillota</taxon>
        <taxon>Culicoidibacteria</taxon>
        <taxon>Culicoidibacterales</taxon>
        <taxon>Culicoidibacteraceae</taxon>
        <taxon>Culicoidibacter</taxon>
    </lineage>
</organism>
<dbReference type="PRINTS" id="PR00035">
    <property type="entry name" value="HTHGNTR"/>
</dbReference>
<evidence type="ECO:0000256" key="4">
    <source>
        <dbReference type="ARBA" id="ARBA00023163"/>
    </source>
</evidence>
<dbReference type="InterPro" id="IPR050679">
    <property type="entry name" value="Bact_HTH_transcr_reg"/>
</dbReference>
<keyword evidence="1" id="KW-0678">Repressor</keyword>
<dbReference type="Gene3D" id="1.10.10.10">
    <property type="entry name" value="Winged helix-like DNA-binding domain superfamily/Winged helix DNA-binding domain"/>
    <property type="match status" value="1"/>
</dbReference>
<dbReference type="Pfam" id="PF07702">
    <property type="entry name" value="UTRA"/>
    <property type="match status" value="1"/>
</dbReference>
<evidence type="ECO:0000256" key="2">
    <source>
        <dbReference type="ARBA" id="ARBA00023015"/>
    </source>
</evidence>
<evidence type="ECO:0000256" key="3">
    <source>
        <dbReference type="ARBA" id="ARBA00023125"/>
    </source>
</evidence>